<dbReference type="InterPro" id="IPR012337">
    <property type="entry name" value="RNaseH-like_sf"/>
</dbReference>
<dbReference type="PROSITE" id="PS50994">
    <property type="entry name" value="INTEGRASE"/>
    <property type="match status" value="1"/>
</dbReference>
<dbReference type="GO" id="GO:0015074">
    <property type="term" value="P:DNA integration"/>
    <property type="evidence" value="ECO:0007669"/>
    <property type="project" value="InterPro"/>
</dbReference>
<dbReference type="PROSITE" id="PS01043">
    <property type="entry name" value="TRANSPOSASE_IS30"/>
    <property type="match status" value="1"/>
</dbReference>
<dbReference type="Proteomes" id="UP000292120">
    <property type="component" value="Unassembled WGS sequence"/>
</dbReference>
<dbReference type="InterPro" id="IPR036397">
    <property type="entry name" value="RNaseH_sf"/>
</dbReference>
<dbReference type="Gene3D" id="3.30.420.10">
    <property type="entry name" value="Ribonuclease H-like superfamily/Ribonuclease H"/>
    <property type="match status" value="1"/>
</dbReference>
<dbReference type="InterPro" id="IPR001584">
    <property type="entry name" value="Integrase_cat-core"/>
</dbReference>
<keyword evidence="5" id="KW-1185">Reference proteome</keyword>
<dbReference type="InterPro" id="IPR001598">
    <property type="entry name" value="Transposase_IS30_CS"/>
</dbReference>
<dbReference type="Pfam" id="PF00665">
    <property type="entry name" value="rve"/>
    <property type="match status" value="1"/>
</dbReference>
<dbReference type="InterPro" id="IPR051917">
    <property type="entry name" value="Transposase-Integrase"/>
</dbReference>
<dbReference type="OrthoDB" id="9803231at2"/>
<accession>A0A4V2JF96</accession>
<gene>
    <name evidence="4" type="ORF">EYS42_16910</name>
</gene>
<dbReference type="AlphaFoldDB" id="A0A4V2JF96"/>
<feature type="domain" description="Integrase catalytic" evidence="3">
    <location>
        <begin position="110"/>
        <end position="257"/>
    </location>
</feature>
<feature type="non-terminal residue" evidence="4">
    <location>
        <position position="1"/>
    </location>
</feature>
<comment type="function">
    <text evidence="1">Required for the transposition of the insertion element.</text>
</comment>
<dbReference type="SUPFAM" id="SSF53098">
    <property type="entry name" value="Ribonuclease H-like"/>
    <property type="match status" value="1"/>
</dbReference>
<dbReference type="NCBIfam" id="NF033563">
    <property type="entry name" value="transpos_IS30"/>
    <property type="match status" value="1"/>
</dbReference>
<dbReference type="GO" id="GO:0005829">
    <property type="term" value="C:cytosol"/>
    <property type="evidence" value="ECO:0007669"/>
    <property type="project" value="TreeGrafter"/>
</dbReference>
<evidence type="ECO:0000313" key="5">
    <source>
        <dbReference type="Proteomes" id="UP000292120"/>
    </source>
</evidence>
<dbReference type="GO" id="GO:0003677">
    <property type="term" value="F:DNA binding"/>
    <property type="evidence" value="ECO:0007669"/>
    <property type="project" value="InterPro"/>
</dbReference>
<feature type="non-terminal residue" evidence="4">
    <location>
        <position position="257"/>
    </location>
</feature>
<evidence type="ECO:0000256" key="1">
    <source>
        <dbReference type="ARBA" id="ARBA00002190"/>
    </source>
</evidence>
<dbReference type="RefSeq" id="WP_130969381.1">
    <property type="nucleotide sequence ID" value="NZ_SIXI01000036.1"/>
</dbReference>
<sequence>RHDGAYRPSKAQQYAQARRRRCRRWSLFNADDWLLIHGLLRKKWSPEQISGLLRLLWGREISCKTIYRHIRRDKNNGGTLWRHTRIISKFGRKRYRSIDHRGVMPGKRHISERPKEVEGRKRIGHWEGDTVIGADKRHCLLTLVERKTGLAIVKKLASRSMAEVNQAALMAISEHRDRFKTITFDNGTEFHDYAVLEQIYRVKCYFATPYHSWERGSNENFNGLLRQYFPKGMCLSQVTQEECDEVAREINMRPRKR</sequence>
<proteinExistence type="inferred from homology"/>
<evidence type="ECO:0000313" key="4">
    <source>
        <dbReference type="EMBL" id="TBO27221.1"/>
    </source>
</evidence>
<organism evidence="4 5">
    <name type="scientific">Aquabacterium lacunae</name>
    <dbReference type="NCBI Taxonomy" id="2528630"/>
    <lineage>
        <taxon>Bacteria</taxon>
        <taxon>Pseudomonadati</taxon>
        <taxon>Pseudomonadota</taxon>
        <taxon>Betaproteobacteria</taxon>
        <taxon>Burkholderiales</taxon>
        <taxon>Aquabacterium</taxon>
    </lineage>
</organism>
<comment type="caution">
    <text evidence="4">The sequence shown here is derived from an EMBL/GenBank/DDBJ whole genome shotgun (WGS) entry which is preliminary data.</text>
</comment>
<dbReference type="PANTHER" id="PTHR10948">
    <property type="entry name" value="TRANSPOSASE"/>
    <property type="match status" value="1"/>
</dbReference>
<dbReference type="GO" id="GO:0004803">
    <property type="term" value="F:transposase activity"/>
    <property type="evidence" value="ECO:0007669"/>
    <property type="project" value="InterPro"/>
</dbReference>
<evidence type="ECO:0000259" key="3">
    <source>
        <dbReference type="PROSITE" id="PS50994"/>
    </source>
</evidence>
<reference evidence="4 5" key="1">
    <citation type="submission" date="2019-02" db="EMBL/GenBank/DDBJ databases">
        <title>Aquabacterium sp. strain KMB7.</title>
        <authorList>
            <person name="Chen W.-M."/>
        </authorList>
    </citation>
    <scope>NUCLEOTIDE SEQUENCE [LARGE SCALE GENOMIC DNA]</scope>
    <source>
        <strain evidence="4 5">KMB7</strain>
    </source>
</reference>
<dbReference type="InterPro" id="IPR053392">
    <property type="entry name" value="Transposase_IS30-like"/>
</dbReference>
<comment type="similarity">
    <text evidence="2">Belongs to the transposase IS30 family.</text>
</comment>
<name>A0A4V2JF96_9BURK</name>
<dbReference type="GO" id="GO:0006313">
    <property type="term" value="P:DNA transposition"/>
    <property type="evidence" value="ECO:0007669"/>
    <property type="project" value="InterPro"/>
</dbReference>
<dbReference type="EMBL" id="SIXI01000036">
    <property type="protein sequence ID" value="TBO27221.1"/>
    <property type="molecule type" value="Genomic_DNA"/>
</dbReference>
<protein>
    <submittedName>
        <fullName evidence="4">IS30 family transposase</fullName>
    </submittedName>
</protein>
<dbReference type="PANTHER" id="PTHR10948:SF23">
    <property type="entry name" value="TRANSPOSASE INSI FOR INSERTION SEQUENCE ELEMENT IS30A-RELATED"/>
    <property type="match status" value="1"/>
</dbReference>
<evidence type="ECO:0000256" key="2">
    <source>
        <dbReference type="ARBA" id="ARBA00006363"/>
    </source>
</evidence>